<dbReference type="Pfam" id="PF01757">
    <property type="entry name" value="Acyl_transf_3"/>
    <property type="match status" value="1"/>
</dbReference>
<feature type="transmembrane region" description="Helical" evidence="1">
    <location>
        <begin position="312"/>
        <end position="333"/>
    </location>
</feature>
<dbReference type="InterPro" id="IPR002656">
    <property type="entry name" value="Acyl_transf_3_dom"/>
</dbReference>
<reference evidence="3 4" key="1">
    <citation type="submission" date="2020-07" db="EMBL/GenBank/DDBJ databases">
        <title>Genomic Encyclopedia of Type Strains, Phase IV (KMG-V): Genome sequencing to study the core and pangenomes of soil and plant-associated prokaryotes.</title>
        <authorList>
            <person name="Whitman W."/>
        </authorList>
    </citation>
    <scope>NUCLEOTIDE SEQUENCE [LARGE SCALE GENOMIC DNA]</scope>
    <source>
        <strain evidence="3 4">RH2WT43</strain>
    </source>
</reference>
<feature type="transmembrane region" description="Helical" evidence="1">
    <location>
        <begin position="224"/>
        <end position="245"/>
    </location>
</feature>
<feature type="transmembrane region" description="Helical" evidence="1">
    <location>
        <begin position="54"/>
        <end position="77"/>
    </location>
</feature>
<dbReference type="PANTHER" id="PTHR23028">
    <property type="entry name" value="ACETYLTRANSFERASE"/>
    <property type="match status" value="1"/>
</dbReference>
<dbReference type="EMBL" id="JACGXL010000002">
    <property type="protein sequence ID" value="MBA8887265.1"/>
    <property type="molecule type" value="Genomic_DNA"/>
</dbReference>
<comment type="caution">
    <text evidence="3">The sequence shown here is derived from an EMBL/GenBank/DDBJ whole genome shotgun (WGS) entry which is preliminary data.</text>
</comment>
<dbReference type="InterPro" id="IPR050879">
    <property type="entry name" value="Acyltransferase_3"/>
</dbReference>
<evidence type="ECO:0000256" key="1">
    <source>
        <dbReference type="SAM" id="Phobius"/>
    </source>
</evidence>
<dbReference type="GO" id="GO:0016020">
    <property type="term" value="C:membrane"/>
    <property type="evidence" value="ECO:0007669"/>
    <property type="project" value="TreeGrafter"/>
</dbReference>
<feature type="transmembrane region" description="Helical" evidence="1">
    <location>
        <begin position="98"/>
        <end position="120"/>
    </location>
</feature>
<protein>
    <recommendedName>
        <fullName evidence="2">Acyltransferase 3 domain-containing protein</fullName>
    </recommendedName>
</protein>
<feature type="transmembrane region" description="Helical" evidence="1">
    <location>
        <begin position="257"/>
        <end position="276"/>
    </location>
</feature>
<feature type="transmembrane region" description="Helical" evidence="1">
    <location>
        <begin position="21"/>
        <end position="42"/>
    </location>
</feature>
<dbReference type="GO" id="GO:0016747">
    <property type="term" value="F:acyltransferase activity, transferring groups other than amino-acyl groups"/>
    <property type="evidence" value="ECO:0007669"/>
    <property type="project" value="InterPro"/>
</dbReference>
<accession>A0A839EU44</accession>
<evidence type="ECO:0000313" key="3">
    <source>
        <dbReference type="EMBL" id="MBA8887265.1"/>
    </source>
</evidence>
<keyword evidence="4" id="KW-1185">Reference proteome</keyword>
<gene>
    <name evidence="3" type="ORF">FHW12_001479</name>
</gene>
<dbReference type="AlphaFoldDB" id="A0A839EU44"/>
<name>A0A839EU44_9GAMM</name>
<evidence type="ECO:0000313" key="4">
    <source>
        <dbReference type="Proteomes" id="UP000550401"/>
    </source>
</evidence>
<dbReference type="RefSeq" id="WP_182530349.1">
    <property type="nucleotide sequence ID" value="NZ_JACGXL010000002.1"/>
</dbReference>
<feature type="transmembrane region" description="Helical" evidence="1">
    <location>
        <begin position="184"/>
        <end position="204"/>
    </location>
</feature>
<feature type="transmembrane region" description="Helical" evidence="1">
    <location>
        <begin position="159"/>
        <end position="177"/>
    </location>
</feature>
<keyword evidence="1" id="KW-0472">Membrane</keyword>
<evidence type="ECO:0000259" key="2">
    <source>
        <dbReference type="Pfam" id="PF01757"/>
    </source>
</evidence>
<feature type="transmembrane region" description="Helical" evidence="1">
    <location>
        <begin position="345"/>
        <end position="367"/>
    </location>
</feature>
<organism evidence="3 4">
    <name type="scientific">Dokdonella fugitiva</name>
    <dbReference type="NCBI Taxonomy" id="328517"/>
    <lineage>
        <taxon>Bacteria</taxon>
        <taxon>Pseudomonadati</taxon>
        <taxon>Pseudomonadota</taxon>
        <taxon>Gammaproteobacteria</taxon>
        <taxon>Lysobacterales</taxon>
        <taxon>Rhodanobacteraceae</taxon>
        <taxon>Dokdonella</taxon>
    </lineage>
</organism>
<sequence>MRQPDRLRDAMDGSSTQPLEFVQALRGIAALLVVLWHASIYLGPYGTGIGGRLFGSGGSMGVDLFFLISGFIMVHTTRASDGSWKDAAVFAIKRASRIWPVWVVALVLCVLSRSDAHAFLVDPGKRSWLLHSLVFVPAPGAPSDFAPIYGFPVLGVGWTLNYEMYFYAIFAASMLFARWRWHAFFAWIVATILLLPYCAGHLVTTADWGGLAASGNAHRFQVHYLDLATNPLVLLFVAGVLIGLLHGSRHAVGNARVLKILCLAVTVGAVLQYAMQWRVGHGVGRCGVSLGPLLLVYCMASKRIAMPVPRWLVGLGNMSFSLYLLHPIALGILQSLAIRPGPNHGWAAILLMMALSVALAALSYFVIERGLCEWLKEKMLRWLPSRPAASCASTG</sequence>
<proteinExistence type="predicted"/>
<keyword evidence="1" id="KW-1133">Transmembrane helix</keyword>
<dbReference type="GO" id="GO:0000271">
    <property type="term" value="P:polysaccharide biosynthetic process"/>
    <property type="evidence" value="ECO:0007669"/>
    <property type="project" value="TreeGrafter"/>
</dbReference>
<keyword evidence="1" id="KW-0812">Transmembrane</keyword>
<feature type="transmembrane region" description="Helical" evidence="1">
    <location>
        <begin position="282"/>
        <end position="300"/>
    </location>
</feature>
<dbReference type="PANTHER" id="PTHR23028:SF131">
    <property type="entry name" value="BLR2367 PROTEIN"/>
    <property type="match status" value="1"/>
</dbReference>
<dbReference type="Proteomes" id="UP000550401">
    <property type="component" value="Unassembled WGS sequence"/>
</dbReference>
<feature type="domain" description="Acyltransferase 3" evidence="2">
    <location>
        <begin position="21"/>
        <end position="363"/>
    </location>
</feature>